<reference evidence="4 5" key="1">
    <citation type="journal article" date="2019" name="Int. J. Syst. Evol. Microbiol.">
        <title>The Global Catalogue of Microorganisms (GCM) 10K type strain sequencing project: providing services to taxonomists for standard genome sequencing and annotation.</title>
        <authorList>
            <consortium name="The Broad Institute Genomics Platform"/>
            <consortium name="The Broad Institute Genome Sequencing Center for Infectious Disease"/>
            <person name="Wu L."/>
            <person name="Ma J."/>
        </authorList>
    </citation>
    <scope>NUCLEOTIDE SEQUENCE [LARGE SCALE GENOMIC DNA]</scope>
    <source>
        <strain evidence="4 5">JCM 14546</strain>
    </source>
</reference>
<keyword evidence="4" id="KW-0121">Carboxypeptidase</keyword>
<accession>A0ABN2THJ6</accession>
<evidence type="ECO:0000256" key="2">
    <source>
        <dbReference type="ARBA" id="ARBA00022801"/>
    </source>
</evidence>
<dbReference type="NCBIfam" id="TIGR00666">
    <property type="entry name" value="PBP4"/>
    <property type="match status" value="1"/>
</dbReference>
<feature type="signal peptide" evidence="3">
    <location>
        <begin position="1"/>
        <end position="21"/>
    </location>
</feature>
<organism evidence="4 5">
    <name type="scientific">Brevibacterium samyangense</name>
    <dbReference type="NCBI Taxonomy" id="366888"/>
    <lineage>
        <taxon>Bacteria</taxon>
        <taxon>Bacillati</taxon>
        <taxon>Actinomycetota</taxon>
        <taxon>Actinomycetes</taxon>
        <taxon>Micrococcales</taxon>
        <taxon>Brevibacteriaceae</taxon>
        <taxon>Brevibacterium</taxon>
    </lineage>
</organism>
<proteinExistence type="inferred from homology"/>
<dbReference type="Proteomes" id="UP001500755">
    <property type="component" value="Unassembled WGS sequence"/>
</dbReference>
<dbReference type="Pfam" id="PF02113">
    <property type="entry name" value="Peptidase_S13"/>
    <property type="match status" value="2"/>
</dbReference>
<dbReference type="GO" id="GO:0004180">
    <property type="term" value="F:carboxypeptidase activity"/>
    <property type="evidence" value="ECO:0007669"/>
    <property type="project" value="UniProtKB-KW"/>
</dbReference>
<dbReference type="Gene3D" id="3.40.710.10">
    <property type="entry name" value="DD-peptidase/beta-lactamase superfamily"/>
    <property type="match status" value="2"/>
</dbReference>
<keyword evidence="5" id="KW-1185">Reference proteome</keyword>
<sequence>MWGASAGVLVLALAAYGTADALDRVPGVLTLAPEVVADPLPHPTVSGLAAGSSWDAEALAAAPADAPVPQGLAGILDPMLDDDRLTGPVGAEIRDAATGEVLYARNPDAGHTPASTTKIVTAAAALGTLGSQTTFTTSARASAVDAEAGTAVVHLVGGGDVLLGTGASDATRVNGRAGLGTLAADAAEALGEAGVTRVELAVDTSRYTGPAFNAGWERVDISNGFITRIVPLMVNSGATPAEGDHARSQTPEKDALGAFATALTVAGITVTGQRDEPVPAPADAVDLAAVESAPVSAVTEYFLQHSDNVVAEVVGREVALALGHEGSGAAAPGAVLEALGTQGLDAGSIHLADVSGLDYANRISAHDLVSLLGAAAQSDGDLSLLAPALPVAGLTGTLAERFVDEESRAGAGVVRAKTGTLSTVTSLGGTILTADDRLLVFAMLSSNLQRGTAGGARTVLDDAVARVAACGCS</sequence>
<keyword evidence="2" id="KW-0378">Hydrolase</keyword>
<keyword evidence="3" id="KW-0732">Signal</keyword>
<dbReference type="InterPro" id="IPR012338">
    <property type="entry name" value="Beta-lactam/transpept-like"/>
</dbReference>
<evidence type="ECO:0000256" key="1">
    <source>
        <dbReference type="ARBA" id="ARBA00006096"/>
    </source>
</evidence>
<evidence type="ECO:0000256" key="3">
    <source>
        <dbReference type="SAM" id="SignalP"/>
    </source>
</evidence>
<dbReference type="PRINTS" id="PR00922">
    <property type="entry name" value="DADACBPTASE3"/>
</dbReference>
<feature type="chain" id="PRO_5047473971" evidence="3">
    <location>
        <begin position="22"/>
        <end position="473"/>
    </location>
</feature>
<dbReference type="PANTHER" id="PTHR30023">
    <property type="entry name" value="D-ALANYL-D-ALANINE CARBOXYPEPTIDASE"/>
    <property type="match status" value="1"/>
</dbReference>
<dbReference type="SUPFAM" id="SSF56601">
    <property type="entry name" value="beta-lactamase/transpeptidase-like"/>
    <property type="match status" value="1"/>
</dbReference>
<evidence type="ECO:0000313" key="5">
    <source>
        <dbReference type="Proteomes" id="UP001500755"/>
    </source>
</evidence>
<comment type="caution">
    <text evidence="4">The sequence shown here is derived from an EMBL/GenBank/DDBJ whole genome shotgun (WGS) entry which is preliminary data.</text>
</comment>
<name>A0ABN2THJ6_9MICO</name>
<comment type="similarity">
    <text evidence="1">Belongs to the peptidase S13 family.</text>
</comment>
<protein>
    <submittedName>
        <fullName evidence="4">D-alanyl-D-alanine carboxypeptidase/D-alanyl-D-alanine-endopeptidase</fullName>
    </submittedName>
</protein>
<dbReference type="EMBL" id="BAAANO010000020">
    <property type="protein sequence ID" value="GAA2009837.1"/>
    <property type="molecule type" value="Genomic_DNA"/>
</dbReference>
<evidence type="ECO:0000313" key="4">
    <source>
        <dbReference type="EMBL" id="GAA2009837.1"/>
    </source>
</evidence>
<dbReference type="PANTHER" id="PTHR30023:SF0">
    <property type="entry name" value="PENICILLIN-SENSITIVE CARBOXYPEPTIDASE A"/>
    <property type="match status" value="1"/>
</dbReference>
<keyword evidence="4" id="KW-0645">Protease</keyword>
<gene>
    <name evidence="4" type="primary">dacB</name>
    <name evidence="4" type="ORF">GCM10009755_20910</name>
</gene>
<dbReference type="InterPro" id="IPR000667">
    <property type="entry name" value="Peptidase_S13"/>
</dbReference>